<gene>
    <name evidence="1" type="ORF">C1631_022725</name>
</gene>
<dbReference type="Proteomes" id="UP000236594">
    <property type="component" value="Unassembled WGS sequence"/>
</dbReference>
<name>A0A316WLQ6_9FLAO</name>
<dbReference type="EMBL" id="PPED02000009">
    <property type="protein sequence ID" value="PWN62382.1"/>
    <property type="molecule type" value="Genomic_DNA"/>
</dbReference>
<evidence type="ECO:0000313" key="2">
    <source>
        <dbReference type="Proteomes" id="UP000236594"/>
    </source>
</evidence>
<keyword evidence="2" id="KW-1185">Reference proteome</keyword>
<dbReference type="AlphaFoldDB" id="A0A316WLQ6"/>
<dbReference type="RefSeq" id="WP_109714367.1">
    <property type="nucleotide sequence ID" value="NZ_PPED02000009.1"/>
</dbReference>
<organism evidence="1 2">
    <name type="scientific">Chryseobacterium phosphatilyticum</name>
    <dbReference type="NCBI Taxonomy" id="475075"/>
    <lineage>
        <taxon>Bacteria</taxon>
        <taxon>Pseudomonadati</taxon>
        <taxon>Bacteroidota</taxon>
        <taxon>Flavobacteriia</taxon>
        <taxon>Flavobacteriales</taxon>
        <taxon>Weeksellaceae</taxon>
        <taxon>Chryseobacterium group</taxon>
        <taxon>Chryseobacterium</taxon>
    </lineage>
</organism>
<proteinExistence type="predicted"/>
<evidence type="ECO:0000313" key="1">
    <source>
        <dbReference type="EMBL" id="PWN62382.1"/>
    </source>
</evidence>
<evidence type="ECO:0008006" key="3">
    <source>
        <dbReference type="Google" id="ProtNLM"/>
    </source>
</evidence>
<accession>A0A316WLQ6</accession>
<protein>
    <recommendedName>
        <fullName evidence="3">Transcriptional regulator</fullName>
    </recommendedName>
</protein>
<reference evidence="1 2" key="1">
    <citation type="submission" date="2018-04" db="EMBL/GenBank/DDBJ databases">
        <title>Draft Genome Sequence of Phosphate-Solubilizing Chryseobacterium sp. ISE14 that is a Biocontrol and Plant Growth-Promoting Rhizobacterium Isolated from Cucumber.</title>
        <authorList>
            <person name="Jeong J.-J."/>
            <person name="Sang M.K."/>
            <person name="Choi I.-G."/>
            <person name="Kim K.D."/>
        </authorList>
    </citation>
    <scope>NUCLEOTIDE SEQUENCE [LARGE SCALE GENOMIC DNA]</scope>
    <source>
        <strain evidence="1 2">ISE14</strain>
    </source>
</reference>
<comment type="caution">
    <text evidence="1">The sequence shown here is derived from an EMBL/GenBank/DDBJ whole genome shotgun (WGS) entry which is preliminary data.</text>
</comment>
<sequence length="75" mass="8923">MDFKITIIQLLREGYQMKDIPEKLKQQNIYPNSLSSVEKYINRLKFDFKANTLFHLACLLYQIQETDIDKVEALL</sequence>
<dbReference type="OrthoDB" id="1451965at2"/>